<evidence type="ECO:0000313" key="3">
    <source>
        <dbReference type="Proteomes" id="UP000044026"/>
    </source>
</evidence>
<proteinExistence type="predicted"/>
<name>A0A0B7H7U1_9FLAO</name>
<sequence length="478" mass="53964">MDNTPENKQPEEDQINLFQWIKEYIRDFVDIRKETDQQATIESIKSDIAFRGHTAWILVCSIFVASIGLNANSTAVVIGAMLISPLMGPILGIALSLAMNDVDLLRRAIKNFSVMVMLSIFAAFLFFWLFPLRDASSELLARTTPDIRDVLIAFFGGLALIIARTKKGTVASVIFGVAIATALMPPLCTVGFGLAIGNLSFAMGALYLFIINAIFIALATFLILRVIRVPMVHYANSSKRKRISNIAYILSTLVMIPAGYTFWQVLKKSQFDNSARQFITENIVPYKFANNNGRFVNELSNFKYDDGNSFIELVFIGDEAIPENVIETWNSQKEKYKILKNSELRIIDNSKGGDQGIYVKELYETNKEDLKNSKSKIAILESEVKKMSKFNREALLFENVTKEAAVNYENLRRITFSNELISNLKSIDTLPVFRVTWKDGLDAKQSEAETKKLQKWLQLKFGNNKIGKCIEILPPREQ</sequence>
<dbReference type="Pfam" id="PF04087">
    <property type="entry name" value="DUF389"/>
    <property type="match status" value="1"/>
</dbReference>
<feature type="transmembrane region" description="Helical" evidence="1">
    <location>
        <begin position="150"/>
        <end position="166"/>
    </location>
</feature>
<dbReference type="Proteomes" id="UP000044026">
    <property type="component" value="Unassembled WGS sequence"/>
</dbReference>
<dbReference type="PANTHER" id="PTHR20992:SF9">
    <property type="entry name" value="AT15442P-RELATED"/>
    <property type="match status" value="1"/>
</dbReference>
<feature type="transmembrane region" description="Helical" evidence="1">
    <location>
        <begin position="202"/>
        <end position="224"/>
    </location>
</feature>
<evidence type="ECO:0000313" key="2">
    <source>
        <dbReference type="EMBL" id="CEN35671.1"/>
    </source>
</evidence>
<accession>A0A0B7H7U1</accession>
<dbReference type="PANTHER" id="PTHR20992">
    <property type="entry name" value="AT15442P-RELATED"/>
    <property type="match status" value="1"/>
</dbReference>
<evidence type="ECO:0000256" key="1">
    <source>
        <dbReference type="SAM" id="Phobius"/>
    </source>
</evidence>
<dbReference type="InterPro" id="IPR005240">
    <property type="entry name" value="DUF389"/>
</dbReference>
<feature type="transmembrane region" description="Helical" evidence="1">
    <location>
        <begin position="111"/>
        <end position="130"/>
    </location>
</feature>
<dbReference type="AlphaFoldDB" id="A0A0B7H7U1"/>
<protein>
    <recommendedName>
        <fullName evidence="4">DUF389 domain-containing protein</fullName>
    </recommendedName>
</protein>
<feature type="transmembrane region" description="Helical" evidence="1">
    <location>
        <begin position="245"/>
        <end position="263"/>
    </location>
</feature>
<reference evidence="2 3" key="1">
    <citation type="submission" date="2015-01" db="EMBL/GenBank/DDBJ databases">
        <authorList>
            <person name="Xiang T."/>
            <person name="Song Y."/>
            <person name="Huang L."/>
            <person name="Wang B."/>
            <person name="Wu P."/>
        </authorList>
    </citation>
    <scope>NUCLEOTIDE SEQUENCE [LARGE SCALE GENOMIC DNA]</scope>
    <source>
        <strain evidence="2 3">Cc12</strain>
    </source>
</reference>
<feature type="transmembrane region" description="Helical" evidence="1">
    <location>
        <begin position="173"/>
        <end position="196"/>
    </location>
</feature>
<keyword evidence="1" id="KW-0812">Transmembrane</keyword>
<gene>
    <name evidence="2" type="ORF">CCAN12_620035</name>
</gene>
<keyword evidence="1" id="KW-1133">Transmembrane helix</keyword>
<evidence type="ECO:0008006" key="4">
    <source>
        <dbReference type="Google" id="ProtNLM"/>
    </source>
</evidence>
<keyword evidence="1" id="KW-0472">Membrane</keyword>
<dbReference type="EMBL" id="CDOE01000059">
    <property type="protein sequence ID" value="CEN35671.1"/>
    <property type="molecule type" value="Genomic_DNA"/>
</dbReference>
<organism evidence="2 3">
    <name type="scientific">Capnocytophaga canimorsus</name>
    <dbReference type="NCBI Taxonomy" id="28188"/>
    <lineage>
        <taxon>Bacteria</taxon>
        <taxon>Pseudomonadati</taxon>
        <taxon>Bacteroidota</taxon>
        <taxon>Flavobacteriia</taxon>
        <taxon>Flavobacteriales</taxon>
        <taxon>Flavobacteriaceae</taxon>
        <taxon>Capnocytophaga</taxon>
    </lineage>
</organism>
<feature type="transmembrane region" description="Helical" evidence="1">
    <location>
        <begin position="48"/>
        <end position="69"/>
    </location>
</feature>
<feature type="transmembrane region" description="Helical" evidence="1">
    <location>
        <begin position="75"/>
        <end position="99"/>
    </location>
</feature>